<dbReference type="InParanoid" id="A0A2H3C8H7"/>
<proteinExistence type="predicted"/>
<accession>A0A2H3C8H7</accession>
<sequence>MSQYFVTDANGNIPHTYTVSLNPHLQSFHASDIINPSSMLYYQDRVEASFASQPLSLMDVTTIEAKPQEMKQPIVFDVKHSWRIFGSLLDSDEGLWMFDLSGRRPLELAKHRSIGMTFKSGWVADVKIDIEDAITCINFITMHPSFVPGTPLPHYFNTDLLSSILQSMEQARNLRTLAIIAMGELLAFINYWRITVGLNWPSNFSSIGCTFIRRIQLTRLPMWGANDEVGEILAAEDVLVLIPFLNDLRDSNPTLQPIKQLICGVTLMYIPPQSSVFLDIDGWGLIPVTCRLWLVMRWMYKAVMLLYLSQDGHHIVKFRYQHIFQWVEGSQAGKEAQNKQNSAQNNGILAEILSLAKRYASTHSPGMDLIDFTPGLKFPYTRVISPIQFGNKAAYMCKGAAPSAFSSDMMISSNNENSSLDLVYPFLDLSEDSSLPIPGPVVTSTLLPMDLPPTDTLTSKGARSPATDINSSTPSSPQCPSPPKSILLQRVSPYSRVANSEVLDNQETTSPFSWSSEILMQIDTSVESLISQV</sequence>
<dbReference type="AlphaFoldDB" id="A0A2H3C8H7"/>
<feature type="compositionally biased region" description="Low complexity" evidence="1">
    <location>
        <begin position="446"/>
        <end position="459"/>
    </location>
</feature>
<organism evidence="2 3">
    <name type="scientific">Armillaria gallica</name>
    <name type="common">Bulbous honey fungus</name>
    <name type="synonym">Armillaria bulbosa</name>
    <dbReference type="NCBI Taxonomy" id="47427"/>
    <lineage>
        <taxon>Eukaryota</taxon>
        <taxon>Fungi</taxon>
        <taxon>Dikarya</taxon>
        <taxon>Basidiomycota</taxon>
        <taxon>Agaricomycotina</taxon>
        <taxon>Agaricomycetes</taxon>
        <taxon>Agaricomycetidae</taxon>
        <taxon>Agaricales</taxon>
        <taxon>Marasmiineae</taxon>
        <taxon>Physalacriaceae</taxon>
        <taxon>Armillaria</taxon>
    </lineage>
</organism>
<reference evidence="3" key="1">
    <citation type="journal article" date="2017" name="Nat. Ecol. Evol.">
        <title>Genome expansion and lineage-specific genetic innovations in the forest pathogenic fungi Armillaria.</title>
        <authorList>
            <person name="Sipos G."/>
            <person name="Prasanna A.N."/>
            <person name="Walter M.C."/>
            <person name="O'Connor E."/>
            <person name="Balint B."/>
            <person name="Krizsan K."/>
            <person name="Kiss B."/>
            <person name="Hess J."/>
            <person name="Varga T."/>
            <person name="Slot J."/>
            <person name="Riley R."/>
            <person name="Boka B."/>
            <person name="Rigling D."/>
            <person name="Barry K."/>
            <person name="Lee J."/>
            <person name="Mihaltcheva S."/>
            <person name="LaButti K."/>
            <person name="Lipzen A."/>
            <person name="Waldron R."/>
            <person name="Moloney N.M."/>
            <person name="Sperisen C."/>
            <person name="Kredics L."/>
            <person name="Vagvoelgyi C."/>
            <person name="Patrignani A."/>
            <person name="Fitzpatrick D."/>
            <person name="Nagy I."/>
            <person name="Doyle S."/>
            <person name="Anderson J.B."/>
            <person name="Grigoriev I.V."/>
            <person name="Gueldener U."/>
            <person name="Muensterkoetter M."/>
            <person name="Nagy L.G."/>
        </authorList>
    </citation>
    <scope>NUCLEOTIDE SEQUENCE [LARGE SCALE GENOMIC DNA]</scope>
    <source>
        <strain evidence="3">Ar21-2</strain>
    </source>
</reference>
<protein>
    <submittedName>
        <fullName evidence="2">Uncharacterized protein</fullName>
    </submittedName>
</protein>
<evidence type="ECO:0000256" key="1">
    <source>
        <dbReference type="SAM" id="MobiDB-lite"/>
    </source>
</evidence>
<evidence type="ECO:0000313" key="3">
    <source>
        <dbReference type="Proteomes" id="UP000217790"/>
    </source>
</evidence>
<keyword evidence="3" id="KW-1185">Reference proteome</keyword>
<dbReference type="OrthoDB" id="3031447at2759"/>
<dbReference type="Proteomes" id="UP000217790">
    <property type="component" value="Unassembled WGS sequence"/>
</dbReference>
<dbReference type="EMBL" id="KZ293781">
    <property type="protein sequence ID" value="PBK79375.1"/>
    <property type="molecule type" value="Genomic_DNA"/>
</dbReference>
<gene>
    <name evidence="2" type="ORF">ARMGADRAFT_1040867</name>
</gene>
<feature type="region of interest" description="Disordered" evidence="1">
    <location>
        <begin position="446"/>
        <end position="485"/>
    </location>
</feature>
<name>A0A2H3C8H7_ARMGA</name>
<evidence type="ECO:0000313" key="2">
    <source>
        <dbReference type="EMBL" id="PBK79375.1"/>
    </source>
</evidence>